<dbReference type="PROSITE" id="PS00463">
    <property type="entry name" value="ZN2_CY6_FUNGAL_1"/>
    <property type="match status" value="1"/>
</dbReference>
<dbReference type="Pfam" id="PF00172">
    <property type="entry name" value="Zn_clus"/>
    <property type="match status" value="1"/>
</dbReference>
<feature type="domain" description="Zn(2)-C6 fungal-type" evidence="2">
    <location>
        <begin position="14"/>
        <end position="43"/>
    </location>
</feature>
<evidence type="ECO:0000313" key="3">
    <source>
        <dbReference type="EMBL" id="OCL11724.1"/>
    </source>
</evidence>
<dbReference type="EMBL" id="KV748999">
    <property type="protein sequence ID" value="OCL11724.1"/>
    <property type="molecule type" value="Genomic_DNA"/>
</dbReference>
<dbReference type="PROSITE" id="PS50048">
    <property type="entry name" value="ZN2_CY6_FUNGAL_2"/>
    <property type="match status" value="1"/>
</dbReference>
<dbReference type="PANTHER" id="PTHR31668:SF24">
    <property type="entry name" value="TRANSCRIPTION FACTOR, PUTATIVE-RELATED"/>
    <property type="match status" value="1"/>
</dbReference>
<dbReference type="InterPro" id="IPR036864">
    <property type="entry name" value="Zn2-C6_fun-type_DNA-bd_sf"/>
</dbReference>
<dbReference type="CDD" id="cd00067">
    <property type="entry name" value="GAL4"/>
    <property type="match status" value="1"/>
</dbReference>
<dbReference type="Proteomes" id="UP000250140">
    <property type="component" value="Unassembled WGS sequence"/>
</dbReference>
<proteinExistence type="predicted"/>
<accession>A0A8E2F792</accession>
<dbReference type="InterPro" id="IPR001138">
    <property type="entry name" value="Zn2Cys6_DnaBD"/>
</dbReference>
<dbReference type="SMART" id="SM00066">
    <property type="entry name" value="GAL4"/>
    <property type="match status" value="1"/>
</dbReference>
<evidence type="ECO:0000259" key="2">
    <source>
        <dbReference type="PROSITE" id="PS50048"/>
    </source>
</evidence>
<dbReference type="GO" id="GO:0000981">
    <property type="term" value="F:DNA-binding transcription factor activity, RNA polymerase II-specific"/>
    <property type="evidence" value="ECO:0007669"/>
    <property type="project" value="InterPro"/>
</dbReference>
<gene>
    <name evidence="3" type="ORF">AOQ84DRAFT_422513</name>
</gene>
<dbReference type="Gene3D" id="4.10.240.10">
    <property type="entry name" value="Zn(2)-C6 fungal-type DNA-binding domain"/>
    <property type="match status" value="1"/>
</dbReference>
<protein>
    <recommendedName>
        <fullName evidence="2">Zn(2)-C6 fungal-type domain-containing protein</fullName>
    </recommendedName>
</protein>
<dbReference type="OrthoDB" id="2740448at2759"/>
<dbReference type="CDD" id="cd12148">
    <property type="entry name" value="fungal_TF_MHR"/>
    <property type="match status" value="1"/>
</dbReference>
<keyword evidence="4" id="KW-1185">Reference proteome</keyword>
<organism evidence="3 4">
    <name type="scientific">Glonium stellatum</name>
    <dbReference type="NCBI Taxonomy" id="574774"/>
    <lineage>
        <taxon>Eukaryota</taxon>
        <taxon>Fungi</taxon>
        <taxon>Dikarya</taxon>
        <taxon>Ascomycota</taxon>
        <taxon>Pezizomycotina</taxon>
        <taxon>Dothideomycetes</taxon>
        <taxon>Pleosporomycetidae</taxon>
        <taxon>Gloniales</taxon>
        <taxon>Gloniaceae</taxon>
        <taxon>Glonium</taxon>
    </lineage>
</organism>
<dbReference type="GO" id="GO:0008270">
    <property type="term" value="F:zinc ion binding"/>
    <property type="evidence" value="ECO:0007669"/>
    <property type="project" value="InterPro"/>
</dbReference>
<keyword evidence="1" id="KW-0539">Nucleus</keyword>
<evidence type="ECO:0000256" key="1">
    <source>
        <dbReference type="ARBA" id="ARBA00023242"/>
    </source>
</evidence>
<evidence type="ECO:0000313" key="4">
    <source>
        <dbReference type="Proteomes" id="UP000250140"/>
    </source>
</evidence>
<dbReference type="SUPFAM" id="SSF57701">
    <property type="entry name" value="Zn2/Cys6 DNA-binding domain"/>
    <property type="match status" value="1"/>
</dbReference>
<dbReference type="PANTHER" id="PTHR31668">
    <property type="entry name" value="GLUCOSE TRANSPORT TRANSCRIPTION REGULATOR RGT1-RELATED-RELATED"/>
    <property type="match status" value="1"/>
</dbReference>
<dbReference type="InterPro" id="IPR050797">
    <property type="entry name" value="Carb_Metab_Trans_Reg"/>
</dbReference>
<name>A0A8E2F792_9PEZI</name>
<reference evidence="3 4" key="1">
    <citation type="journal article" date="2016" name="Nat. Commun.">
        <title>Ectomycorrhizal ecology is imprinted in the genome of the dominant symbiotic fungus Cenococcum geophilum.</title>
        <authorList>
            <consortium name="DOE Joint Genome Institute"/>
            <person name="Peter M."/>
            <person name="Kohler A."/>
            <person name="Ohm R.A."/>
            <person name="Kuo A."/>
            <person name="Krutzmann J."/>
            <person name="Morin E."/>
            <person name="Arend M."/>
            <person name="Barry K.W."/>
            <person name="Binder M."/>
            <person name="Choi C."/>
            <person name="Clum A."/>
            <person name="Copeland A."/>
            <person name="Grisel N."/>
            <person name="Haridas S."/>
            <person name="Kipfer T."/>
            <person name="LaButti K."/>
            <person name="Lindquist E."/>
            <person name="Lipzen A."/>
            <person name="Maire R."/>
            <person name="Meier B."/>
            <person name="Mihaltcheva S."/>
            <person name="Molinier V."/>
            <person name="Murat C."/>
            <person name="Poggeler S."/>
            <person name="Quandt C.A."/>
            <person name="Sperisen C."/>
            <person name="Tritt A."/>
            <person name="Tisserant E."/>
            <person name="Crous P.W."/>
            <person name="Henrissat B."/>
            <person name="Nehls U."/>
            <person name="Egli S."/>
            <person name="Spatafora J.W."/>
            <person name="Grigoriev I.V."/>
            <person name="Martin F.M."/>
        </authorList>
    </citation>
    <scope>NUCLEOTIDE SEQUENCE [LARGE SCALE GENOMIC DNA]</scope>
    <source>
        <strain evidence="3 4">CBS 207.34</strain>
    </source>
</reference>
<sequence length="502" mass="57075">MEGGANHHRRVAQACDACKRRKVRCNGEQRCQQCDHLNLKCIYTPAGRRVRKNAAERGTVIESYRRSTGSAYSPTSPVSLAPAPTSPTIIATPAHTPSTLPSTPSVSIHPNLSFFLDLVPAYLLCVYPVNPVVSEAEIRACIHQIDADRDAASFVYAFAAVTINLTRTDSIQSAPDVRDQISALLSRSFEFRTTMVFESQPTVLKLMGSIFIEICLMALRKFNLAFFYLREAISMVHMLRIENVGDMAALDLSERARRQRAYWECFIHERFSALSDYKPICLDPLPNMPEHDPSISPAVEHGWNHIIQTFVLVDKEFVTFWIGDRSHVTPEWIERKHRQLEDDQWQMEVSALSAMQQADLIITRQWLRTLTWQMAMSNTLLSSSPQSESLSLTLPLRLSSQLRQFLGHMSHDAISIHGSGILSKLFEITDTIADVVIHLPQASREETLQRVDDILFLKRFIFSFPRIEVKHKQFLGQKFEKMKEVYPEMAEIDMLVNSPLST</sequence>
<dbReference type="AlphaFoldDB" id="A0A8E2F792"/>